<dbReference type="GO" id="GO:0047964">
    <property type="term" value="F:glyoxylate reductase (NADH) activity"/>
    <property type="evidence" value="ECO:0007669"/>
    <property type="project" value="UniProtKB-EC"/>
</dbReference>
<evidence type="ECO:0000313" key="6">
    <source>
        <dbReference type="EMBL" id="SLM31823.1"/>
    </source>
</evidence>
<evidence type="ECO:0000259" key="4">
    <source>
        <dbReference type="Pfam" id="PF00389"/>
    </source>
</evidence>
<dbReference type="Proteomes" id="UP000191931">
    <property type="component" value="Unassembled WGS sequence"/>
</dbReference>
<keyword evidence="2 3" id="KW-0560">Oxidoreductase</keyword>
<dbReference type="GO" id="GO:0030267">
    <property type="term" value="F:glyoxylate reductase (NADPH) activity"/>
    <property type="evidence" value="ECO:0007669"/>
    <property type="project" value="TreeGrafter"/>
</dbReference>
<protein>
    <submittedName>
        <fullName evidence="6">Putative Glyoxylate reductase</fullName>
        <ecNumber evidence="6">1.1.1.26</ecNumber>
    </submittedName>
</protein>
<dbReference type="InterPro" id="IPR006140">
    <property type="entry name" value="D-isomer_DH_NAD-bd"/>
</dbReference>
<dbReference type="AlphaFoldDB" id="A0A1W1HHB6"/>
<feature type="domain" description="D-isomer specific 2-hydroxyacid dehydrogenase catalytic" evidence="4">
    <location>
        <begin position="49"/>
        <end position="348"/>
    </location>
</feature>
<accession>A0A1W1HHB6</accession>
<evidence type="ECO:0000313" key="7">
    <source>
        <dbReference type="Proteomes" id="UP000191931"/>
    </source>
</evidence>
<dbReference type="GO" id="GO:0005829">
    <property type="term" value="C:cytosol"/>
    <property type="evidence" value="ECO:0007669"/>
    <property type="project" value="TreeGrafter"/>
</dbReference>
<dbReference type="PANTHER" id="PTHR10996">
    <property type="entry name" value="2-HYDROXYACID DEHYDROGENASE-RELATED"/>
    <property type="match status" value="1"/>
</dbReference>
<feature type="domain" description="D-isomer specific 2-hydroxyacid dehydrogenase NAD-binding" evidence="5">
    <location>
        <begin position="133"/>
        <end position="308"/>
    </location>
</feature>
<dbReference type="InterPro" id="IPR029753">
    <property type="entry name" value="D-isomer_DH_CS"/>
</dbReference>
<dbReference type="OrthoDB" id="9793626at2"/>
<dbReference type="EMBL" id="FWEV01000286">
    <property type="protein sequence ID" value="SLM31823.1"/>
    <property type="molecule type" value="Genomic_DNA"/>
</dbReference>
<reference evidence="6 7" key="1">
    <citation type="submission" date="2017-03" db="EMBL/GenBank/DDBJ databases">
        <authorList>
            <person name="Afonso C.L."/>
            <person name="Miller P.J."/>
            <person name="Scott M.A."/>
            <person name="Spackman E."/>
            <person name="Goraichik I."/>
            <person name="Dimitrov K.M."/>
            <person name="Suarez D.L."/>
            <person name="Swayne D.E."/>
        </authorList>
    </citation>
    <scope>NUCLEOTIDE SEQUENCE [LARGE SCALE GENOMIC DNA]</scope>
    <source>
        <strain evidence="6">PRJEB14757</strain>
    </source>
</reference>
<dbReference type="SUPFAM" id="SSF51735">
    <property type="entry name" value="NAD(P)-binding Rossmann-fold domains"/>
    <property type="match status" value="1"/>
</dbReference>
<dbReference type="PANTHER" id="PTHR10996:SF257">
    <property type="entry name" value="GLYOXYLATE REDUCTASE 1"/>
    <property type="match status" value="1"/>
</dbReference>
<dbReference type="InterPro" id="IPR036291">
    <property type="entry name" value="NAD(P)-bd_dom_sf"/>
</dbReference>
<name>A0A1W1HHB6_9BACT</name>
<dbReference type="Gene3D" id="3.40.50.720">
    <property type="entry name" value="NAD(P)-binding Rossmann-like Domain"/>
    <property type="match status" value="2"/>
</dbReference>
<gene>
    <name evidence="6" type="ORF">MTBBW1_440028</name>
</gene>
<evidence type="ECO:0000256" key="2">
    <source>
        <dbReference type="ARBA" id="ARBA00023002"/>
    </source>
</evidence>
<dbReference type="PROSITE" id="PS00670">
    <property type="entry name" value="D_2_HYDROXYACID_DH_2"/>
    <property type="match status" value="1"/>
</dbReference>
<dbReference type="STRING" id="1246637.MTBBW1_440028"/>
<dbReference type="InterPro" id="IPR050223">
    <property type="entry name" value="D-isomer_2-hydroxyacid_DH"/>
</dbReference>
<comment type="similarity">
    <text evidence="1 3">Belongs to the D-isomer specific 2-hydroxyacid dehydrogenase family.</text>
</comment>
<dbReference type="Pfam" id="PF00389">
    <property type="entry name" value="2-Hacid_dh"/>
    <property type="match status" value="1"/>
</dbReference>
<dbReference type="GO" id="GO:0051287">
    <property type="term" value="F:NAD binding"/>
    <property type="evidence" value="ECO:0007669"/>
    <property type="project" value="InterPro"/>
</dbReference>
<dbReference type="EC" id="1.1.1.26" evidence="6"/>
<evidence type="ECO:0000256" key="1">
    <source>
        <dbReference type="ARBA" id="ARBA00005854"/>
    </source>
</evidence>
<dbReference type="PROSITE" id="PS00671">
    <property type="entry name" value="D_2_HYDROXYACID_DH_3"/>
    <property type="match status" value="1"/>
</dbReference>
<proteinExistence type="inferred from homology"/>
<keyword evidence="7" id="KW-1185">Reference proteome</keyword>
<dbReference type="Pfam" id="PF02826">
    <property type="entry name" value="2-Hacid_dh_C"/>
    <property type="match status" value="1"/>
</dbReference>
<dbReference type="InterPro" id="IPR006139">
    <property type="entry name" value="D-isomer_2_OHA_DH_cat_dom"/>
</dbReference>
<dbReference type="SUPFAM" id="SSF52283">
    <property type="entry name" value="Formate/glycerate dehydrogenase catalytic domain-like"/>
    <property type="match status" value="1"/>
</dbReference>
<evidence type="ECO:0000256" key="3">
    <source>
        <dbReference type="RuleBase" id="RU003719"/>
    </source>
</evidence>
<organism evidence="6 7">
    <name type="scientific">Desulfamplus magnetovallimortis</name>
    <dbReference type="NCBI Taxonomy" id="1246637"/>
    <lineage>
        <taxon>Bacteria</taxon>
        <taxon>Pseudomonadati</taxon>
        <taxon>Thermodesulfobacteriota</taxon>
        <taxon>Desulfobacteria</taxon>
        <taxon>Desulfobacterales</taxon>
        <taxon>Desulfobacteraceae</taxon>
        <taxon>Desulfamplus</taxon>
    </lineage>
</organism>
<sequence length="369" mass="41361">MTIDRSREKMKKKCTVYLTSPVFREMAENELVSISKKERITELFKLLEESSNLIESDVRFPSGDTMKEIAENNRVDIIGCHLSHTISGDITNLPHLKAVCTATAGYNHIERTSGLIVTHTPSVLHDAVSDFILSLILSTLKNIPALNSFVFQGKWREDQKWDIDAFLGRSLSTLAVGIIGMGEIGQTLAHKLAPWNMKILYNSRIRKNDLEKKLPCLCYCKEQGEIFRNADIISLNVPLTDKTLHLAGKDQLLMMKRGALLINTARGEVVDMDALLQLLESGDIEINLAFDVFDPEPLPVSMLDRFKNIVEKKPDLKFIFMPHTASADADTRAEMVIMMLSDILTIAEAVNVSNCNIGYLNDKINLIPC</sequence>
<evidence type="ECO:0000259" key="5">
    <source>
        <dbReference type="Pfam" id="PF02826"/>
    </source>
</evidence>
<dbReference type="GO" id="GO:0016618">
    <property type="term" value="F:hydroxypyruvate reductase [NAD(P)H] activity"/>
    <property type="evidence" value="ECO:0007669"/>
    <property type="project" value="TreeGrafter"/>
</dbReference>